<dbReference type="Proteomes" id="UP000294850">
    <property type="component" value="Unassembled WGS sequence"/>
</dbReference>
<evidence type="ECO:0000313" key="2">
    <source>
        <dbReference type="EMBL" id="TDE13803.1"/>
    </source>
</evidence>
<gene>
    <name evidence="2" type="ORF">E0F88_18095</name>
</gene>
<evidence type="ECO:0000256" key="1">
    <source>
        <dbReference type="SAM" id="Phobius"/>
    </source>
</evidence>
<keyword evidence="1" id="KW-0812">Transmembrane</keyword>
<dbReference type="OrthoDB" id="1525231at2"/>
<name>A0A4R5DSG8_9BACT</name>
<keyword evidence="1" id="KW-1133">Transmembrane helix</keyword>
<comment type="caution">
    <text evidence="2">The sequence shown here is derived from an EMBL/GenBank/DDBJ whole genome shotgun (WGS) entry which is preliminary data.</text>
</comment>
<sequence>MNILLIIIVTAIFQYFGPWWTVVLAPFLILLWRPATTSFRSFATGFLAIALLWLAYGLYLHVRSEGAMSNRIAEIFSLPNGILLLAVTSLVGGLLGGFAALSGYFTKKAF</sequence>
<dbReference type="AlphaFoldDB" id="A0A4R5DSG8"/>
<organism evidence="2 3">
    <name type="scientific">Dyadobacter psychrotolerans</name>
    <dbReference type="NCBI Taxonomy" id="2541721"/>
    <lineage>
        <taxon>Bacteria</taxon>
        <taxon>Pseudomonadati</taxon>
        <taxon>Bacteroidota</taxon>
        <taxon>Cytophagia</taxon>
        <taxon>Cytophagales</taxon>
        <taxon>Spirosomataceae</taxon>
        <taxon>Dyadobacter</taxon>
    </lineage>
</organism>
<dbReference type="RefSeq" id="WP_131959678.1">
    <property type="nucleotide sequence ID" value="NZ_SMFL01000006.1"/>
</dbReference>
<feature type="transmembrane region" description="Helical" evidence="1">
    <location>
        <begin position="6"/>
        <end position="30"/>
    </location>
</feature>
<reference evidence="2 3" key="1">
    <citation type="submission" date="2019-03" db="EMBL/GenBank/DDBJ databases">
        <title>Dyadobacter AR-3-6 sp. nov., isolated from arctic soil.</title>
        <authorList>
            <person name="Chaudhary D.K."/>
        </authorList>
    </citation>
    <scope>NUCLEOTIDE SEQUENCE [LARGE SCALE GENOMIC DNA]</scope>
    <source>
        <strain evidence="2 3">AR-3-6</strain>
    </source>
</reference>
<dbReference type="EMBL" id="SMFL01000006">
    <property type="protein sequence ID" value="TDE13803.1"/>
    <property type="molecule type" value="Genomic_DNA"/>
</dbReference>
<feature type="transmembrane region" description="Helical" evidence="1">
    <location>
        <begin position="82"/>
        <end position="105"/>
    </location>
</feature>
<feature type="transmembrane region" description="Helical" evidence="1">
    <location>
        <begin position="42"/>
        <end position="62"/>
    </location>
</feature>
<proteinExistence type="predicted"/>
<protein>
    <submittedName>
        <fullName evidence="2">Uncharacterized protein</fullName>
    </submittedName>
</protein>
<accession>A0A4R5DSG8</accession>
<evidence type="ECO:0000313" key="3">
    <source>
        <dbReference type="Proteomes" id="UP000294850"/>
    </source>
</evidence>
<keyword evidence="3" id="KW-1185">Reference proteome</keyword>
<keyword evidence="1" id="KW-0472">Membrane</keyword>